<reference evidence="2" key="1">
    <citation type="journal article" date="2014" name="Int. J. Syst. Evol. Microbiol.">
        <title>Complete genome sequence of Corynebacterium casei LMG S-19264T (=DSM 44701T), isolated from a smear-ripened cheese.</title>
        <authorList>
            <consortium name="US DOE Joint Genome Institute (JGI-PGF)"/>
            <person name="Walter F."/>
            <person name="Albersmeier A."/>
            <person name="Kalinowski J."/>
            <person name="Ruckert C."/>
        </authorList>
    </citation>
    <scope>NUCLEOTIDE SEQUENCE</scope>
    <source>
        <strain evidence="2">CCM 7684</strain>
    </source>
</reference>
<dbReference type="Pfam" id="PF19834">
    <property type="entry name" value="DUF6314"/>
    <property type="match status" value="1"/>
</dbReference>
<protein>
    <recommendedName>
        <fullName evidence="1">DUF6314 domain-containing protein</fullName>
    </recommendedName>
</protein>
<sequence>MSGRETSWQAASLVLSLAGRWQLEREISGNISMEGGAVFSPHGDGALLYHEEVRLHLADGQELDGSRRYFFRQAGNGFDVLFDERVPRLFHHVELSAAGAELRGGAIHYCGADVYESIYDFKPGGSFRVRHMVSGPRKDYLIDTRYRR</sequence>
<organism evidence="2 3">
    <name type="scientific">Agaricicola taiwanensis</name>
    <dbReference type="NCBI Taxonomy" id="591372"/>
    <lineage>
        <taxon>Bacteria</taxon>
        <taxon>Pseudomonadati</taxon>
        <taxon>Pseudomonadota</taxon>
        <taxon>Alphaproteobacteria</taxon>
        <taxon>Rhodobacterales</taxon>
        <taxon>Paracoccaceae</taxon>
        <taxon>Agaricicola</taxon>
    </lineage>
</organism>
<evidence type="ECO:0000313" key="3">
    <source>
        <dbReference type="Proteomes" id="UP000602745"/>
    </source>
</evidence>
<dbReference type="RefSeq" id="WP_188408546.1">
    <property type="nucleotide sequence ID" value="NZ_BMCP01000001.1"/>
</dbReference>
<gene>
    <name evidence="2" type="ORF">GCM10007276_09750</name>
</gene>
<accession>A0A8J2YDL5</accession>
<proteinExistence type="predicted"/>
<comment type="caution">
    <text evidence="2">The sequence shown here is derived from an EMBL/GenBank/DDBJ whole genome shotgun (WGS) entry which is preliminary data.</text>
</comment>
<evidence type="ECO:0000259" key="1">
    <source>
        <dbReference type="Pfam" id="PF19834"/>
    </source>
</evidence>
<dbReference type="EMBL" id="BMCP01000001">
    <property type="protein sequence ID" value="GGE34418.1"/>
    <property type="molecule type" value="Genomic_DNA"/>
</dbReference>
<dbReference type="InterPro" id="IPR045632">
    <property type="entry name" value="DUF6314"/>
</dbReference>
<keyword evidence="3" id="KW-1185">Reference proteome</keyword>
<evidence type="ECO:0000313" key="2">
    <source>
        <dbReference type="EMBL" id="GGE34418.1"/>
    </source>
</evidence>
<name>A0A8J2YDL5_9RHOB</name>
<dbReference type="Proteomes" id="UP000602745">
    <property type="component" value="Unassembled WGS sequence"/>
</dbReference>
<feature type="domain" description="DUF6314" evidence="1">
    <location>
        <begin position="17"/>
        <end position="148"/>
    </location>
</feature>
<dbReference type="AlphaFoldDB" id="A0A8J2YDL5"/>
<reference evidence="2" key="2">
    <citation type="submission" date="2020-09" db="EMBL/GenBank/DDBJ databases">
        <authorList>
            <person name="Sun Q."/>
            <person name="Sedlacek I."/>
        </authorList>
    </citation>
    <scope>NUCLEOTIDE SEQUENCE</scope>
    <source>
        <strain evidence="2">CCM 7684</strain>
    </source>
</reference>